<feature type="non-terminal residue" evidence="2">
    <location>
        <position position="56"/>
    </location>
</feature>
<feature type="signal peptide" evidence="1">
    <location>
        <begin position="1"/>
        <end position="26"/>
    </location>
</feature>
<evidence type="ECO:0000256" key="1">
    <source>
        <dbReference type="SAM" id="SignalP"/>
    </source>
</evidence>
<protein>
    <submittedName>
        <fullName evidence="2">Monocarboxylate transporter 11</fullName>
    </submittedName>
</protein>
<dbReference type="EMBL" id="QNUK01000053">
    <property type="protein sequence ID" value="KAF5904738.1"/>
    <property type="molecule type" value="Genomic_DNA"/>
</dbReference>
<evidence type="ECO:0000313" key="2">
    <source>
        <dbReference type="EMBL" id="KAF5904738.1"/>
    </source>
</evidence>
<reference evidence="2" key="1">
    <citation type="submission" date="2020-07" db="EMBL/GenBank/DDBJ databases">
        <title>Clarias magur genome sequencing, assembly and annotation.</title>
        <authorList>
            <person name="Kushwaha B."/>
            <person name="Kumar R."/>
            <person name="Das P."/>
            <person name="Joshi C.G."/>
            <person name="Kumar D."/>
            <person name="Nagpure N.S."/>
            <person name="Pandey M."/>
            <person name="Agarwal S."/>
            <person name="Srivastava S."/>
            <person name="Singh M."/>
            <person name="Sahoo L."/>
            <person name="Jayasankar P."/>
            <person name="Meher P.K."/>
            <person name="Koringa P.G."/>
            <person name="Iquebal M.A."/>
            <person name="Das S.P."/>
            <person name="Bit A."/>
            <person name="Patnaik S."/>
            <person name="Patel N."/>
            <person name="Shah T.M."/>
            <person name="Hinsu A."/>
            <person name="Jena J.K."/>
        </authorList>
    </citation>
    <scope>NUCLEOTIDE SEQUENCE</scope>
    <source>
        <strain evidence="2">CIFAMagur01</strain>
        <tissue evidence="2">Testis</tissue>
    </source>
</reference>
<dbReference type="AlphaFoldDB" id="A0A8J4UAZ4"/>
<keyword evidence="3" id="KW-1185">Reference proteome</keyword>
<keyword evidence="1" id="KW-0732">Signal</keyword>
<dbReference type="Proteomes" id="UP000727407">
    <property type="component" value="Unassembled WGS sequence"/>
</dbReference>
<evidence type="ECO:0000313" key="3">
    <source>
        <dbReference type="Proteomes" id="UP000727407"/>
    </source>
</evidence>
<organism evidence="2 3">
    <name type="scientific">Clarias magur</name>
    <name type="common">Asian catfish</name>
    <name type="synonym">Macropteronotus magur</name>
    <dbReference type="NCBI Taxonomy" id="1594786"/>
    <lineage>
        <taxon>Eukaryota</taxon>
        <taxon>Metazoa</taxon>
        <taxon>Chordata</taxon>
        <taxon>Craniata</taxon>
        <taxon>Vertebrata</taxon>
        <taxon>Euteleostomi</taxon>
        <taxon>Actinopterygii</taxon>
        <taxon>Neopterygii</taxon>
        <taxon>Teleostei</taxon>
        <taxon>Ostariophysi</taxon>
        <taxon>Siluriformes</taxon>
        <taxon>Clariidae</taxon>
        <taxon>Clarias</taxon>
    </lineage>
</organism>
<name>A0A8J4UAZ4_CLAMG</name>
<comment type="caution">
    <text evidence="2">The sequence shown here is derived from an EMBL/GenBank/DDBJ whole genome shotgun (WGS) entry which is preliminary data.</text>
</comment>
<gene>
    <name evidence="2" type="primary">SLC16A11</name>
    <name evidence="2" type="ORF">DAT39_005542</name>
</gene>
<sequence>NYSWWGAMLVLGAVQLHLRVWYTAEATHCCSSLMSFQQLQADSSYSHSPKSTMNHR</sequence>
<feature type="non-terminal residue" evidence="2">
    <location>
        <position position="1"/>
    </location>
</feature>
<feature type="chain" id="PRO_5035232123" evidence="1">
    <location>
        <begin position="27"/>
        <end position="56"/>
    </location>
</feature>
<proteinExistence type="predicted"/>
<accession>A0A8J4UAZ4</accession>